<name>A0A0F6W6D4_9BACT</name>
<dbReference type="STRING" id="927083.DB32_005620"/>
<evidence type="ECO:0000256" key="2">
    <source>
        <dbReference type="SAM" id="Phobius"/>
    </source>
</evidence>
<keyword evidence="2" id="KW-1133">Transmembrane helix</keyword>
<dbReference type="InterPro" id="IPR036436">
    <property type="entry name" value="Disintegrin_dom_sf"/>
</dbReference>
<dbReference type="SUPFAM" id="SSF57552">
    <property type="entry name" value="Blood coagulation inhibitor (disintegrin)"/>
    <property type="match status" value="2"/>
</dbReference>
<keyword evidence="5" id="KW-1185">Reference proteome</keyword>
<dbReference type="KEGG" id="samy:DB32_005620"/>
<dbReference type="Gene3D" id="4.10.70.10">
    <property type="entry name" value="Disintegrin domain"/>
    <property type="match status" value="2"/>
</dbReference>
<evidence type="ECO:0000256" key="1">
    <source>
        <dbReference type="SAM" id="MobiDB-lite"/>
    </source>
</evidence>
<dbReference type="NCBIfam" id="TIGR03901">
    <property type="entry name" value="MYXO-CTERM"/>
    <property type="match status" value="1"/>
</dbReference>
<dbReference type="InterPro" id="IPR001762">
    <property type="entry name" value="Disintegrin_dom"/>
</dbReference>
<evidence type="ECO:0000313" key="4">
    <source>
        <dbReference type="EMBL" id="AKF08471.1"/>
    </source>
</evidence>
<reference evidence="4 5" key="1">
    <citation type="submission" date="2015-03" db="EMBL/GenBank/DDBJ databases">
        <title>Genome assembly of Sandaracinus amylolyticus DSM 53668.</title>
        <authorList>
            <person name="Sharma G."/>
            <person name="Subramanian S."/>
        </authorList>
    </citation>
    <scope>NUCLEOTIDE SEQUENCE [LARGE SCALE GENOMIC DNA]</scope>
    <source>
        <strain evidence="4 5">DSM 53668</strain>
    </source>
</reference>
<protein>
    <submittedName>
        <fullName evidence="4">Multiple EGF-like-domain protein 3</fullName>
    </submittedName>
</protein>
<dbReference type="SUPFAM" id="SSF63829">
    <property type="entry name" value="Calcium-dependent phosphotriesterase"/>
    <property type="match status" value="1"/>
</dbReference>
<evidence type="ECO:0000313" key="5">
    <source>
        <dbReference type="Proteomes" id="UP000034883"/>
    </source>
</evidence>
<dbReference type="InterPro" id="IPR024038">
    <property type="entry name" value="MYXO-CTERM"/>
</dbReference>
<gene>
    <name evidence="4" type="ORF">DB32_005620</name>
</gene>
<dbReference type="EMBL" id="CP011125">
    <property type="protein sequence ID" value="AKF08471.1"/>
    <property type="molecule type" value="Genomic_DNA"/>
</dbReference>
<keyword evidence="2" id="KW-0812">Transmembrane</keyword>
<dbReference type="AlphaFoldDB" id="A0A0F6W6D4"/>
<accession>A0A0F6W6D4</accession>
<feature type="compositionally biased region" description="Basic and acidic residues" evidence="1">
    <location>
        <begin position="577"/>
        <end position="589"/>
    </location>
</feature>
<feature type="transmembrane region" description="Helical" evidence="2">
    <location>
        <begin position="620"/>
        <end position="640"/>
    </location>
</feature>
<evidence type="ECO:0000259" key="3">
    <source>
        <dbReference type="SMART" id="SM00050"/>
    </source>
</evidence>
<proteinExistence type="predicted"/>
<dbReference type="Proteomes" id="UP000034883">
    <property type="component" value="Chromosome"/>
</dbReference>
<organism evidence="4 5">
    <name type="scientific">Sandaracinus amylolyticus</name>
    <dbReference type="NCBI Taxonomy" id="927083"/>
    <lineage>
        <taxon>Bacteria</taxon>
        <taxon>Pseudomonadati</taxon>
        <taxon>Myxococcota</taxon>
        <taxon>Polyangia</taxon>
        <taxon>Polyangiales</taxon>
        <taxon>Sandaracinaceae</taxon>
        <taxon>Sandaracinus</taxon>
    </lineage>
</organism>
<keyword evidence="2" id="KW-0472">Membrane</keyword>
<feature type="domain" description="Disintegrin" evidence="3">
    <location>
        <begin position="378"/>
        <end position="439"/>
    </location>
</feature>
<feature type="region of interest" description="Disordered" evidence="1">
    <location>
        <begin position="564"/>
        <end position="596"/>
    </location>
</feature>
<sequence>MVLSGDGQRLARHVYRGISSGVVVFRREAGTWVYEDVIYPADTDASVNSSFGEVMHFSHDGSVLFVMAPDPYRRVGATEPTYAAIFRRAGRDWVFESTLTALVMPTPSLARLTGGFSADGRRAVVHMGSIVTFDYVGGAWTIAVERSDDGGFPLALSGDGNRLFLGTRMGVRAYTWSGAGWRFDATFAVPASPSFPIALVADRAGSRVAVTSGESPAPTRIHEQAGGAWIVIADRASPLPFRGMDLSDDGSTLAYGGRYGGTGGVPISNSAPVYVHETPSGWSDVGTFTYDDGPSRLTPVTGVVSVSVSADGVVFAMIGGATRVYRDERALGALCNRAPECASGHCAPNPNGYAYCCDVSCEGECADCRSGHCAPHAFPDVCRASRGPCDAVETCAGSLACPPDAVAPAGTTCRAAAGECDLAELCDGSTIDCPEDAVARSGTECRAASGVCDAAEQCSGIAPECPADAARADGTSCSDPGRCDGESRCAAGACIPGAPVECDDGDACTADVCAASGACESAPIAGCCNTDEECDDGDACTRDTCGAHRCDHRDICLDAGAARADGGSLPDASVRVDGGRPRDGGHPRDGGASGAADATIDADAHAAPRTGGSCACRAGIASPPSALTLFVVVALGAFAARRRRVARGLDS</sequence>
<dbReference type="SMART" id="SM00050">
    <property type="entry name" value="DISIN"/>
    <property type="match status" value="1"/>
</dbReference>